<evidence type="ECO:0000256" key="2">
    <source>
        <dbReference type="SAM" id="SignalP"/>
    </source>
</evidence>
<evidence type="ECO:0000313" key="3">
    <source>
        <dbReference type="EMBL" id="SBP87537.1"/>
    </source>
</evidence>
<accession>A0A238D2M7</accession>
<feature type="coiled-coil region" evidence="1">
    <location>
        <begin position="29"/>
        <end position="63"/>
    </location>
</feature>
<gene>
    <name evidence="3" type="ORF">THIARS_60250</name>
</gene>
<dbReference type="PROSITE" id="PS51257">
    <property type="entry name" value="PROKAR_LIPOPROTEIN"/>
    <property type="match status" value="1"/>
</dbReference>
<sequence length="475" mass="50782">MQLREAMRNLLTATAAVAVILACGPAVAQDSVSARLEALQAEISKLQNEVATLKGDVAEGREEARGAAEQVVAARTATPADAPSVRVSSSNRPTICSPDGRNCISLTSRLQLDFGGYNYRPNTIATTPQDLVGGAIARRAQFGVIGTFLDDWEYNLVFEGGGSGGATSAVFDKGYLTYSGFKPFKIWGGILSVPYMLDRATSNNNITFMERAAPVEVAAGIGGATRSAFGITANDRQWWAGAFLTGPASGRTSHDARQTAATGRVVFLPVLTDSASLLIGGDVQYLFDAPTGASELNLRDRIEMRIDGNRILGTGPLPIDSARVLSAELAGTLGSFHFQGEYFDFNVEPTPGNGPSLDFSGYYIQGGYILTGEKRSYSASSGSYGSVAPSRPFDWRMGDWGAWEIAARYSMIDLNDRDIFGGRQENLTLGLNWYVNSNIRFMLNYINGTVDKRTGGGGDIGARYQAVGARTQIAF</sequence>
<dbReference type="RefSeq" id="WP_094159810.1">
    <property type="nucleotide sequence ID" value="NZ_LT592170.1"/>
</dbReference>
<organism evidence="3 4">
    <name type="scientific">Thiomonas delicata</name>
    <name type="common">Thiomonas cuprina</name>
    <dbReference type="NCBI Taxonomy" id="364030"/>
    <lineage>
        <taxon>Bacteria</taxon>
        <taxon>Pseudomonadati</taxon>
        <taxon>Pseudomonadota</taxon>
        <taxon>Betaproteobacteria</taxon>
        <taxon>Burkholderiales</taxon>
        <taxon>Thiomonas</taxon>
    </lineage>
</organism>
<keyword evidence="2" id="KW-0732">Signal</keyword>
<keyword evidence="1" id="KW-0175">Coiled coil</keyword>
<dbReference type="InterPro" id="IPR023614">
    <property type="entry name" value="Porin_dom_sf"/>
</dbReference>
<protein>
    <recommendedName>
        <fullName evidence="5">Phosphate-selective porin O and P</fullName>
    </recommendedName>
</protein>
<dbReference type="SUPFAM" id="SSF56935">
    <property type="entry name" value="Porins"/>
    <property type="match status" value="1"/>
</dbReference>
<dbReference type="OrthoDB" id="9807854at2"/>
<keyword evidence="4" id="KW-1185">Reference proteome</keyword>
<dbReference type="EMBL" id="FLMQ01000055">
    <property type="protein sequence ID" value="SBP87537.1"/>
    <property type="molecule type" value="Genomic_DNA"/>
</dbReference>
<feature type="chain" id="PRO_5012737387" description="Phosphate-selective porin O and P" evidence="2">
    <location>
        <begin position="29"/>
        <end position="475"/>
    </location>
</feature>
<dbReference type="AlphaFoldDB" id="A0A238D2M7"/>
<name>A0A238D2M7_THIDL</name>
<dbReference type="Gene3D" id="2.40.160.10">
    <property type="entry name" value="Porin"/>
    <property type="match status" value="1"/>
</dbReference>
<dbReference type="InterPro" id="IPR010870">
    <property type="entry name" value="Porin_O/P"/>
</dbReference>
<evidence type="ECO:0008006" key="5">
    <source>
        <dbReference type="Google" id="ProtNLM"/>
    </source>
</evidence>
<evidence type="ECO:0000256" key="1">
    <source>
        <dbReference type="SAM" id="Coils"/>
    </source>
</evidence>
<evidence type="ECO:0000313" key="4">
    <source>
        <dbReference type="Proteomes" id="UP000214566"/>
    </source>
</evidence>
<feature type="signal peptide" evidence="2">
    <location>
        <begin position="1"/>
        <end position="28"/>
    </location>
</feature>
<reference evidence="3 4" key="1">
    <citation type="submission" date="2016-06" db="EMBL/GenBank/DDBJ databases">
        <authorList>
            <person name="Kjaerup R.B."/>
            <person name="Dalgaard T.S."/>
            <person name="Juul-Madsen H.R."/>
        </authorList>
    </citation>
    <scope>NUCLEOTIDE SEQUENCE [LARGE SCALE GENOMIC DNA]</scope>
    <source>
        <strain evidence="3 4">DSM 16361</strain>
    </source>
</reference>
<dbReference type="Proteomes" id="UP000214566">
    <property type="component" value="Unassembled WGS sequence"/>
</dbReference>
<dbReference type="Pfam" id="PF07396">
    <property type="entry name" value="Porin_O_P"/>
    <property type="match status" value="1"/>
</dbReference>
<proteinExistence type="predicted"/>